<feature type="domain" description="DUF362" evidence="2">
    <location>
        <begin position="68"/>
        <end position="284"/>
    </location>
</feature>
<evidence type="ECO:0000313" key="4">
    <source>
        <dbReference type="Proteomes" id="UP000782117"/>
    </source>
</evidence>
<reference evidence="3 4" key="1">
    <citation type="journal article" date="2021" name="Sci. Rep.">
        <title>The distribution of antibiotic resistance genes in chicken gut microbiota commensals.</title>
        <authorList>
            <person name="Juricova H."/>
            <person name="Matiasovicova J."/>
            <person name="Kubasova T."/>
            <person name="Cejkova D."/>
            <person name="Rychlik I."/>
        </authorList>
    </citation>
    <scope>NUCLEOTIDE SEQUENCE [LARGE SCALE GENOMIC DNA]</scope>
    <source>
        <strain evidence="3 4">An768</strain>
    </source>
</reference>
<gene>
    <name evidence="3" type="ORF">H6A24_03385</name>
</gene>
<dbReference type="EMBL" id="JACJKJ010000002">
    <property type="protein sequence ID" value="MBM6805546.1"/>
    <property type="molecule type" value="Genomic_DNA"/>
</dbReference>
<sequence length="329" mass="35518">MKLINCMRMAVCSLAMLVGTSCLQAKDSGKEEADKAANLPKVYMYKEISADNLVKIYKALGREAKGKVAVKLSTGEPGGHNFLQPELIENLVQEVNGTIVECNTAYAGKRSSTEDHLKAAEDHGFTKIAKVVIMDAEGEASLPVTGGKHLKEDFVGKDYLNYDFTIILSHFKGHAMGGFGGAIKNMSIGIASSHGKAWIHSAGKTKNPDEMWGNLPEQDDFLESMAEAAKAVADHCGNNILYISVANNLSVDCDCDSSPEDPKMGDIGILASLDPVALDRACTDLVRSSKDHGKIHLIERIDSRHGMHTLDHAEALGMGSQKYELITLD</sequence>
<dbReference type="Gene3D" id="3.40.50.11440">
    <property type="match status" value="1"/>
</dbReference>
<dbReference type="PROSITE" id="PS51257">
    <property type="entry name" value="PROKAR_LIPOPROTEIN"/>
    <property type="match status" value="1"/>
</dbReference>
<protein>
    <submittedName>
        <fullName evidence="3">DUF362 domain-containing protein</fullName>
    </submittedName>
</protein>
<accession>A0ABS2F5U4</accession>
<proteinExistence type="predicted"/>
<name>A0ABS2F5U4_9BACE</name>
<organism evidence="3 4">
    <name type="scientific">Bacteroides caecicola</name>
    <dbReference type="NCBI Taxonomy" id="1462569"/>
    <lineage>
        <taxon>Bacteria</taxon>
        <taxon>Pseudomonadati</taxon>
        <taxon>Bacteroidota</taxon>
        <taxon>Bacteroidia</taxon>
        <taxon>Bacteroidales</taxon>
        <taxon>Bacteroidaceae</taxon>
        <taxon>Bacteroides</taxon>
    </lineage>
</organism>
<evidence type="ECO:0000259" key="2">
    <source>
        <dbReference type="Pfam" id="PF04015"/>
    </source>
</evidence>
<comment type="caution">
    <text evidence="3">The sequence shown here is derived from an EMBL/GenBank/DDBJ whole genome shotgun (WGS) entry which is preliminary data.</text>
</comment>
<keyword evidence="4" id="KW-1185">Reference proteome</keyword>
<dbReference type="InterPro" id="IPR007160">
    <property type="entry name" value="DUF362"/>
</dbReference>
<keyword evidence="1" id="KW-0732">Signal</keyword>
<dbReference type="Pfam" id="PF04015">
    <property type="entry name" value="DUF362"/>
    <property type="match status" value="1"/>
</dbReference>
<feature type="chain" id="PRO_5045244761" evidence="1">
    <location>
        <begin position="26"/>
        <end position="329"/>
    </location>
</feature>
<dbReference type="Proteomes" id="UP000782117">
    <property type="component" value="Unassembled WGS sequence"/>
</dbReference>
<evidence type="ECO:0000313" key="3">
    <source>
        <dbReference type="EMBL" id="MBM6805546.1"/>
    </source>
</evidence>
<evidence type="ECO:0000256" key="1">
    <source>
        <dbReference type="SAM" id="SignalP"/>
    </source>
</evidence>
<feature type="signal peptide" evidence="1">
    <location>
        <begin position="1"/>
        <end position="25"/>
    </location>
</feature>